<reference evidence="5" key="1">
    <citation type="journal article" date="2006" name="PLoS Biol.">
        <title>Macronuclear genome sequence of the ciliate Tetrahymena thermophila, a model eukaryote.</title>
        <authorList>
            <person name="Eisen J.A."/>
            <person name="Coyne R.S."/>
            <person name="Wu M."/>
            <person name="Wu D."/>
            <person name="Thiagarajan M."/>
            <person name="Wortman J.R."/>
            <person name="Badger J.H."/>
            <person name="Ren Q."/>
            <person name="Amedeo P."/>
            <person name="Jones K.M."/>
            <person name="Tallon L.J."/>
            <person name="Delcher A.L."/>
            <person name="Salzberg S.L."/>
            <person name="Silva J.C."/>
            <person name="Haas B.J."/>
            <person name="Majoros W.H."/>
            <person name="Farzad M."/>
            <person name="Carlton J.M."/>
            <person name="Smith R.K. Jr."/>
            <person name="Garg J."/>
            <person name="Pearlman R.E."/>
            <person name="Karrer K.M."/>
            <person name="Sun L."/>
            <person name="Manning G."/>
            <person name="Elde N.C."/>
            <person name="Turkewitz A.P."/>
            <person name="Asai D.J."/>
            <person name="Wilkes D.E."/>
            <person name="Wang Y."/>
            <person name="Cai H."/>
            <person name="Collins K."/>
            <person name="Stewart B.A."/>
            <person name="Lee S.R."/>
            <person name="Wilamowska K."/>
            <person name="Weinberg Z."/>
            <person name="Ruzzo W.L."/>
            <person name="Wloga D."/>
            <person name="Gaertig J."/>
            <person name="Frankel J."/>
            <person name="Tsao C.-C."/>
            <person name="Gorovsky M.A."/>
            <person name="Keeling P.J."/>
            <person name="Waller R.F."/>
            <person name="Patron N.J."/>
            <person name="Cherry J.M."/>
            <person name="Stover N.A."/>
            <person name="Krieger C.J."/>
            <person name="del Toro C."/>
            <person name="Ryder H.F."/>
            <person name="Williamson S.C."/>
            <person name="Barbeau R.A."/>
            <person name="Hamilton E.P."/>
            <person name="Orias E."/>
        </authorList>
    </citation>
    <scope>NUCLEOTIDE SEQUENCE [LARGE SCALE GENOMIC DNA]</scope>
    <source>
        <strain evidence="5">SB210</strain>
    </source>
</reference>
<gene>
    <name evidence="4" type="ORF">TTHERM_000947372</name>
</gene>
<feature type="domain" description="DUF7932" evidence="3">
    <location>
        <begin position="253"/>
        <end position="368"/>
    </location>
</feature>
<dbReference type="Pfam" id="PF25560">
    <property type="entry name" value="DUF7932"/>
    <property type="match status" value="1"/>
</dbReference>
<dbReference type="Proteomes" id="UP000009168">
    <property type="component" value="Unassembled WGS sequence"/>
</dbReference>
<protein>
    <recommendedName>
        <fullName evidence="3">DUF7932 domain-containing protein</fullName>
    </recommendedName>
</protein>
<proteinExistence type="predicted"/>
<dbReference type="RefSeq" id="XP_012655569.1">
    <property type="nucleotide sequence ID" value="XM_012800115.1"/>
</dbReference>
<sequence length="1146" mass="128573">MVLICCKGADGKDGSKGQNGTSGRNGQNGQNGSDGGDGTNGSNATNKEISLQCNEQNQLIINGENMKLLLGSSESQIQIMAFGGRGGNGGDGGNGGHGGEGVQGQKATALTRGGDGGEGGNGGNGGNGGRGGDGGNGGNVFITCSQTQTDLFYLVTEANVSGGSKGVGGRKGEKGWYGKGGQGGYQFQGVNGQKGQPSGKLGRDGKYGQDGKAGQDGKHGQCGHLYYRVAETGAVYDSLFNLVMGEIKQIKSDDAIVEPGEKFSINIQLLNNSKMSTPQGCQVKVSLINDPLIIQSSDNIGTFTQAILPGQTFNVPKLFEFEIKQNLQPSINKALNENLNLRFSAVLTRVNGEFKGVSNYEQNIKVEYPVELSYIAGPRSVLDGEEAPVVIGIKNKSTKPLGINHGRLLNLRFYNDSKKGSVQLIPFTPEENQLIEKNNQYPQSQMALDKNNFIVKNENLQEGELLKQMFIPSLQPNQEIFFKCTVKITDPSIQAYEAVNLRFSLDLGYLNDPMNKYQTIQEMNYKLQKGETLQYKEISDVVLVINQEIQRETIVKITEKLKIFGVECDIYNISQYKTFRYRFDPYKTCQKPLQKKAIVIFGNNYQNFQNIQTNAPKTIGYQEIFLAAYQDDSRSYIIGQQKDIKIGRIFNYHALELFRNAAQHDLQQTFPYKENFKISIPDIELTLWQYMKVINGRQENNLDGFVLNESQRPLNMQESEIPDQKKTQARQLNIFDEFQGVEENCDQLESSANNQKKQMKNLEEIVKFYQQNPEQVEGFRNLNTGYRVRQNEFDIINYQYDTKNIILKQIQEVQQTLSKLDPCYNYSSRHYFQYEDQSKEDIFNFLEGFIGKSIKSSGFQYIARGLRKDCSQIVFREKKEEEINNIDDGDIYNILKVIPVAKKVSYINKFNGSDSNLADILFAAIGSDLIAEFLTYTEVNLRTGWNFVKYLNEMKGWKAINDFNFQHLVKDKNKFILQKFLVMIKSVFQVITESLTLPLKLISCCCCCLPVPSITVHDVCKSITKKVESSISVCSGASDKVEDTIKNKLSNQKNFQAKLDIIHRPDRTYSSNTTLLSNQPSCLVKVYDPLPAWIKQELQLGINISDTIKIEVKQKQLYQTERTRQNQIDKYVQEIINSKNNTKANE</sequence>
<dbReference type="InParanoid" id="W7XDI0"/>
<evidence type="ECO:0000313" key="5">
    <source>
        <dbReference type="Proteomes" id="UP000009168"/>
    </source>
</evidence>
<dbReference type="OrthoDB" id="17903at2759"/>
<dbReference type="KEGG" id="tet:TTHERM_000947372"/>
<feature type="compositionally biased region" description="Gly residues" evidence="2">
    <location>
        <begin position="83"/>
        <end position="102"/>
    </location>
</feature>
<evidence type="ECO:0000313" key="4">
    <source>
        <dbReference type="EMBL" id="EWS71891.1"/>
    </source>
</evidence>
<keyword evidence="1" id="KW-0175">Coiled coil</keyword>
<dbReference type="eggNOG" id="KOG3544">
    <property type="taxonomic scope" value="Eukaryota"/>
</dbReference>
<feature type="coiled-coil region" evidence="1">
    <location>
        <begin position="738"/>
        <end position="772"/>
    </location>
</feature>
<organism evidence="4 5">
    <name type="scientific">Tetrahymena thermophila (strain SB210)</name>
    <dbReference type="NCBI Taxonomy" id="312017"/>
    <lineage>
        <taxon>Eukaryota</taxon>
        <taxon>Sar</taxon>
        <taxon>Alveolata</taxon>
        <taxon>Ciliophora</taxon>
        <taxon>Intramacronucleata</taxon>
        <taxon>Oligohymenophorea</taxon>
        <taxon>Hymenostomatida</taxon>
        <taxon>Tetrahymenina</taxon>
        <taxon>Tetrahymenidae</taxon>
        <taxon>Tetrahymena</taxon>
    </lineage>
</organism>
<feature type="compositionally biased region" description="Basic and acidic residues" evidence="2">
    <location>
        <begin position="201"/>
        <end position="215"/>
    </location>
</feature>
<feature type="compositionally biased region" description="Gly residues" evidence="2">
    <location>
        <begin position="113"/>
        <end position="134"/>
    </location>
</feature>
<dbReference type="STRING" id="312017.W7XDI0"/>
<name>W7XDI0_TETTS</name>
<evidence type="ECO:0000259" key="3">
    <source>
        <dbReference type="Pfam" id="PF25560"/>
    </source>
</evidence>
<accession>W7XDI0</accession>
<dbReference type="InterPro" id="IPR057692">
    <property type="entry name" value="DUF7932"/>
</dbReference>
<dbReference type="GeneID" id="24441196"/>
<dbReference type="AlphaFoldDB" id="W7XDI0"/>
<evidence type="ECO:0000256" key="1">
    <source>
        <dbReference type="SAM" id="Coils"/>
    </source>
</evidence>
<feature type="region of interest" description="Disordered" evidence="2">
    <location>
        <begin position="81"/>
        <end position="134"/>
    </location>
</feature>
<evidence type="ECO:0000256" key="2">
    <source>
        <dbReference type="SAM" id="MobiDB-lite"/>
    </source>
</evidence>
<dbReference type="EMBL" id="GG662452">
    <property type="protein sequence ID" value="EWS71891.1"/>
    <property type="molecule type" value="Genomic_DNA"/>
</dbReference>
<feature type="compositionally biased region" description="Low complexity" evidence="2">
    <location>
        <begin position="18"/>
        <end position="31"/>
    </location>
</feature>
<keyword evidence="5" id="KW-1185">Reference proteome</keyword>
<feature type="region of interest" description="Disordered" evidence="2">
    <location>
        <begin position="7"/>
        <end position="45"/>
    </location>
</feature>
<feature type="region of interest" description="Disordered" evidence="2">
    <location>
        <begin position="186"/>
        <end position="215"/>
    </location>
</feature>